<evidence type="ECO:0000259" key="8">
    <source>
        <dbReference type="PROSITE" id="PS50002"/>
    </source>
</evidence>
<dbReference type="CDD" id="cd11801">
    <property type="entry name" value="SH3_JIP1_like"/>
    <property type="match status" value="1"/>
</dbReference>
<evidence type="ECO:0000256" key="6">
    <source>
        <dbReference type="SAM" id="MobiDB-lite"/>
    </source>
</evidence>
<dbReference type="SUPFAM" id="SSF50729">
    <property type="entry name" value="PH domain-like"/>
    <property type="match status" value="1"/>
</dbReference>
<dbReference type="Gene3D" id="2.30.30.40">
    <property type="entry name" value="SH3 Domains"/>
    <property type="match status" value="1"/>
</dbReference>
<reference evidence="9" key="1">
    <citation type="submission" date="2021-03" db="EMBL/GenBank/DDBJ databases">
        <authorList>
            <person name="Bekaert M."/>
        </authorList>
    </citation>
    <scope>NUCLEOTIDE SEQUENCE</scope>
</reference>
<comment type="similarity">
    <text evidence="2">Belongs to the JIP scaffold family.</text>
</comment>
<dbReference type="SUPFAM" id="SSF50044">
    <property type="entry name" value="SH3-domain"/>
    <property type="match status" value="1"/>
</dbReference>
<comment type="caution">
    <text evidence="9">The sequence shown here is derived from an EMBL/GenBank/DDBJ whole genome shotgun (WGS) entry which is preliminary data.</text>
</comment>
<dbReference type="PANTHER" id="PTHR47437:SF4">
    <property type="entry name" value="JNK-INTERACTING PROTEIN 1-LIKE PROTEIN"/>
    <property type="match status" value="1"/>
</dbReference>
<dbReference type="PROSITE" id="PS50002">
    <property type="entry name" value="SH3"/>
    <property type="match status" value="1"/>
</dbReference>
<name>A0A8S3R9W4_MYTED</name>
<dbReference type="InterPro" id="IPR047178">
    <property type="entry name" value="JIP1_scaffold"/>
</dbReference>
<dbReference type="Pfam" id="PF00018">
    <property type="entry name" value="SH3_1"/>
    <property type="match status" value="1"/>
</dbReference>
<protein>
    <submittedName>
        <fullName evidence="9">MAPK8IP1</fullName>
    </submittedName>
</protein>
<organism evidence="9 10">
    <name type="scientific">Mytilus edulis</name>
    <name type="common">Blue mussel</name>
    <dbReference type="NCBI Taxonomy" id="6550"/>
    <lineage>
        <taxon>Eukaryota</taxon>
        <taxon>Metazoa</taxon>
        <taxon>Spiralia</taxon>
        <taxon>Lophotrochozoa</taxon>
        <taxon>Mollusca</taxon>
        <taxon>Bivalvia</taxon>
        <taxon>Autobranchia</taxon>
        <taxon>Pteriomorphia</taxon>
        <taxon>Mytilida</taxon>
        <taxon>Mytiloidea</taxon>
        <taxon>Mytilidae</taxon>
        <taxon>Mytilinae</taxon>
        <taxon>Mytilus</taxon>
    </lineage>
</organism>
<dbReference type="GO" id="GO:0046328">
    <property type="term" value="P:regulation of JNK cascade"/>
    <property type="evidence" value="ECO:0007669"/>
    <property type="project" value="InterPro"/>
</dbReference>
<evidence type="ECO:0000256" key="7">
    <source>
        <dbReference type="SAM" id="SignalP"/>
    </source>
</evidence>
<feature type="compositionally biased region" description="Basic and acidic residues" evidence="6">
    <location>
        <begin position="127"/>
        <end position="136"/>
    </location>
</feature>
<proteinExistence type="inferred from homology"/>
<dbReference type="EMBL" id="CAJPWZ010000975">
    <property type="protein sequence ID" value="CAG2204642.1"/>
    <property type="molecule type" value="Genomic_DNA"/>
</dbReference>
<feature type="chain" id="PRO_5035939479" evidence="7">
    <location>
        <begin position="19"/>
        <end position="412"/>
    </location>
</feature>
<keyword evidence="4" id="KW-0963">Cytoplasm</keyword>
<evidence type="ECO:0000256" key="1">
    <source>
        <dbReference type="ARBA" id="ARBA00004496"/>
    </source>
</evidence>
<keyword evidence="10" id="KW-1185">Reference proteome</keyword>
<keyword evidence="3 5" id="KW-0728">SH3 domain</keyword>
<evidence type="ECO:0000256" key="4">
    <source>
        <dbReference type="ARBA" id="ARBA00022490"/>
    </source>
</evidence>
<feature type="domain" description="SH3" evidence="8">
    <location>
        <begin position="150"/>
        <end position="211"/>
    </location>
</feature>
<dbReference type="SMART" id="SM00326">
    <property type="entry name" value="SH3"/>
    <property type="match status" value="1"/>
</dbReference>
<dbReference type="PANTHER" id="PTHR47437">
    <property type="entry name" value="JNK-INTERACTING PROTEIN 1-LIKE PROTEIN"/>
    <property type="match status" value="1"/>
</dbReference>
<dbReference type="Proteomes" id="UP000683360">
    <property type="component" value="Unassembled WGS sequence"/>
</dbReference>
<dbReference type="AlphaFoldDB" id="A0A8S3R9W4"/>
<keyword evidence="7" id="KW-0732">Signal</keyword>
<dbReference type="InterPro" id="IPR036028">
    <property type="entry name" value="SH3-like_dom_sf"/>
</dbReference>
<dbReference type="Gene3D" id="2.30.29.30">
    <property type="entry name" value="Pleckstrin-homology domain (PH domain)/Phosphotyrosine-binding domain (PTB)"/>
    <property type="match status" value="1"/>
</dbReference>
<feature type="region of interest" description="Disordered" evidence="6">
    <location>
        <begin position="118"/>
        <end position="143"/>
    </location>
</feature>
<dbReference type="OrthoDB" id="5965083at2759"/>
<dbReference type="InterPro" id="IPR001452">
    <property type="entry name" value="SH3_domain"/>
</dbReference>
<sequence length="412" mass="46861">MTLTQLTIMSVFILVILAELPVEEAKSTVTNEKCLADELQEALLKTDSAEEDDVFLPSEPTVTKQSSANDKIYPKFSRKYLEELKCSHFTNSVSKNTKPFLNSNNIYLEEDSSVEKKHLSVASASGRDGRDSDGSRRRSSSSYPGVNYLDLEVTHRGMHRFIPRHKDEVEIEIGDPLHVTKTSDDLWCEGVNLRSGQQGIFPSMYATDLQFLEEETVQSSHWLVISTIVSSCVCDFEKLSTRMKMEVEIPVKISRSVEVNSHKGDEVLCQAINKVALSRRSQKCLVPPPLCTVEISQYGIRMLDKSKTGHEDTDFTHFFALKNITYCGCHPRKDKYFAFITKHPKLYRFACHVFLGEKSTRQVNDALGTSFQEILPGIYGIYTSNRRYIYGMIDNNLVCKYSIQTLNEYSYN</sequence>
<dbReference type="Pfam" id="PF00640">
    <property type="entry name" value="PID"/>
    <property type="match status" value="1"/>
</dbReference>
<dbReference type="GO" id="GO:0008432">
    <property type="term" value="F:JUN kinase binding"/>
    <property type="evidence" value="ECO:0007669"/>
    <property type="project" value="TreeGrafter"/>
</dbReference>
<dbReference type="FunFam" id="2.30.30.40:FF:000032">
    <property type="entry name" value="Putative C-Jun-amino-terminal kinase-interacting protein 2"/>
    <property type="match status" value="1"/>
</dbReference>
<dbReference type="GO" id="GO:0005737">
    <property type="term" value="C:cytoplasm"/>
    <property type="evidence" value="ECO:0007669"/>
    <property type="project" value="UniProtKB-SubCell"/>
</dbReference>
<comment type="subcellular location">
    <subcellularLocation>
        <location evidence="1">Cytoplasm</location>
    </subcellularLocation>
</comment>
<dbReference type="GO" id="GO:0007254">
    <property type="term" value="P:JNK cascade"/>
    <property type="evidence" value="ECO:0007669"/>
    <property type="project" value="TreeGrafter"/>
</dbReference>
<evidence type="ECO:0000313" key="9">
    <source>
        <dbReference type="EMBL" id="CAG2204642.1"/>
    </source>
</evidence>
<gene>
    <name evidence="9" type="ORF">MEDL_19118</name>
</gene>
<dbReference type="SMART" id="SM00462">
    <property type="entry name" value="PTB"/>
    <property type="match status" value="1"/>
</dbReference>
<dbReference type="GO" id="GO:0005078">
    <property type="term" value="F:MAP-kinase scaffold activity"/>
    <property type="evidence" value="ECO:0007669"/>
    <property type="project" value="TreeGrafter"/>
</dbReference>
<accession>A0A8S3R9W4</accession>
<evidence type="ECO:0000256" key="3">
    <source>
        <dbReference type="ARBA" id="ARBA00022443"/>
    </source>
</evidence>
<dbReference type="InterPro" id="IPR011993">
    <property type="entry name" value="PH-like_dom_sf"/>
</dbReference>
<feature type="signal peptide" evidence="7">
    <location>
        <begin position="1"/>
        <end position="18"/>
    </location>
</feature>
<evidence type="ECO:0000256" key="5">
    <source>
        <dbReference type="PROSITE-ProRule" id="PRU00192"/>
    </source>
</evidence>
<evidence type="ECO:0000313" key="10">
    <source>
        <dbReference type="Proteomes" id="UP000683360"/>
    </source>
</evidence>
<evidence type="ECO:0000256" key="2">
    <source>
        <dbReference type="ARBA" id="ARBA00009866"/>
    </source>
</evidence>
<dbReference type="InterPro" id="IPR006020">
    <property type="entry name" value="PTB/PI_dom"/>
</dbReference>